<keyword evidence="2" id="KW-0862">Zinc</keyword>
<dbReference type="EC" id="3.5.4.33" evidence="4"/>
<dbReference type="GO" id="GO:0002100">
    <property type="term" value="P:tRNA wobble adenosine to inosine editing"/>
    <property type="evidence" value="ECO:0007669"/>
    <property type="project" value="TreeGrafter"/>
</dbReference>
<keyword evidence="5" id="KW-1185">Reference proteome</keyword>
<dbReference type="SUPFAM" id="SSF53927">
    <property type="entry name" value="Cytidine deaminase-like"/>
    <property type="match status" value="1"/>
</dbReference>
<evidence type="ECO:0000256" key="1">
    <source>
        <dbReference type="ARBA" id="ARBA00022723"/>
    </source>
</evidence>
<proteinExistence type="predicted"/>
<organism evidence="4 5">
    <name type="scientific">Aquincola agrisoli</name>
    <dbReference type="NCBI Taxonomy" id="3119538"/>
    <lineage>
        <taxon>Bacteria</taxon>
        <taxon>Pseudomonadati</taxon>
        <taxon>Pseudomonadota</taxon>
        <taxon>Betaproteobacteria</taxon>
        <taxon>Burkholderiales</taxon>
        <taxon>Sphaerotilaceae</taxon>
        <taxon>Aquincola</taxon>
    </lineage>
</organism>
<dbReference type="RefSeq" id="WP_332288661.1">
    <property type="nucleotide sequence ID" value="NZ_JAZIBG010000019.1"/>
</dbReference>
<accession>A0AAW9QE76</accession>
<evidence type="ECO:0000313" key="5">
    <source>
        <dbReference type="Proteomes" id="UP001336250"/>
    </source>
</evidence>
<keyword evidence="4" id="KW-0378">Hydrolase</keyword>
<evidence type="ECO:0000259" key="3">
    <source>
        <dbReference type="PROSITE" id="PS51747"/>
    </source>
</evidence>
<dbReference type="GO" id="GO:0008270">
    <property type="term" value="F:zinc ion binding"/>
    <property type="evidence" value="ECO:0007669"/>
    <property type="project" value="InterPro"/>
</dbReference>
<evidence type="ECO:0000313" key="4">
    <source>
        <dbReference type="EMBL" id="MEF7613722.1"/>
    </source>
</evidence>
<dbReference type="AlphaFoldDB" id="A0AAW9QE76"/>
<gene>
    <name evidence="4" type="ORF">V4F39_07340</name>
</gene>
<dbReference type="Pfam" id="PF00383">
    <property type="entry name" value="dCMP_cyt_deam_1"/>
    <property type="match status" value="1"/>
</dbReference>
<dbReference type="PANTHER" id="PTHR11079:SF202">
    <property type="entry name" value="TRNA-SPECIFIC ADENOSINE DEAMINASE"/>
    <property type="match status" value="1"/>
</dbReference>
<dbReference type="PROSITE" id="PS51747">
    <property type="entry name" value="CYT_DCMP_DEAMINASES_2"/>
    <property type="match status" value="1"/>
</dbReference>
<dbReference type="InterPro" id="IPR016192">
    <property type="entry name" value="APOBEC/CMP_deaminase_Zn-bd"/>
</dbReference>
<evidence type="ECO:0000256" key="2">
    <source>
        <dbReference type="ARBA" id="ARBA00022833"/>
    </source>
</evidence>
<dbReference type="GO" id="GO:0052717">
    <property type="term" value="F:tRNA-specific adenosine-34 deaminase activity"/>
    <property type="evidence" value="ECO:0007669"/>
    <property type="project" value="UniProtKB-EC"/>
</dbReference>
<dbReference type="Proteomes" id="UP001336250">
    <property type="component" value="Unassembled WGS sequence"/>
</dbReference>
<comment type="caution">
    <text evidence="4">The sequence shown here is derived from an EMBL/GenBank/DDBJ whole genome shotgun (WGS) entry which is preliminary data.</text>
</comment>
<dbReference type="PROSITE" id="PS00903">
    <property type="entry name" value="CYT_DCMP_DEAMINASES_1"/>
    <property type="match status" value="1"/>
</dbReference>
<dbReference type="EMBL" id="JAZIBG010000019">
    <property type="protein sequence ID" value="MEF7613722.1"/>
    <property type="molecule type" value="Genomic_DNA"/>
</dbReference>
<dbReference type="Gene3D" id="3.40.140.10">
    <property type="entry name" value="Cytidine Deaminase, domain 2"/>
    <property type="match status" value="1"/>
</dbReference>
<dbReference type="InterPro" id="IPR002125">
    <property type="entry name" value="CMP_dCMP_dom"/>
</dbReference>
<protein>
    <submittedName>
        <fullName evidence="4">Nucleoside deaminase</fullName>
        <ecNumber evidence="4">3.5.4.33</ecNumber>
    </submittedName>
</protein>
<feature type="domain" description="CMP/dCMP-type deaminase" evidence="3">
    <location>
        <begin position="6"/>
        <end position="120"/>
    </location>
</feature>
<dbReference type="InterPro" id="IPR016193">
    <property type="entry name" value="Cytidine_deaminase-like"/>
</dbReference>
<dbReference type="PANTHER" id="PTHR11079">
    <property type="entry name" value="CYTOSINE DEAMINASE FAMILY MEMBER"/>
    <property type="match status" value="1"/>
</dbReference>
<name>A0AAW9QE76_9BURK</name>
<sequence length="161" mass="16978">MDTLNDNDARYLRRAIELSTLASRAGSRPFGAVVVAADGRVLAEAHNDNAATGDCTAHAEVNALRIASPKHGRDVLAGATMYASGEPCVMCAGAIFWSNIRRVVFGIDAVSLRTFRATQAGAGDVQMSCRDVFAAAPHAIETLGPALLDEAAAPHRAFWNL</sequence>
<dbReference type="CDD" id="cd01285">
    <property type="entry name" value="nucleoside_deaminase"/>
    <property type="match status" value="1"/>
</dbReference>
<reference evidence="4 5" key="1">
    <citation type="submission" date="2024-02" db="EMBL/GenBank/DDBJ databases">
        <title>Genome sequence of Aquincola sp. MAHUQ-54.</title>
        <authorList>
            <person name="Huq M.A."/>
        </authorList>
    </citation>
    <scope>NUCLEOTIDE SEQUENCE [LARGE SCALE GENOMIC DNA]</scope>
    <source>
        <strain evidence="4 5">MAHUQ-54</strain>
    </source>
</reference>
<keyword evidence="1" id="KW-0479">Metal-binding</keyword>